<protein>
    <submittedName>
        <fullName evidence="1">Uncharacterized protein</fullName>
    </submittedName>
</protein>
<name>A0ACC2JG36_9PEZI</name>
<comment type="caution">
    <text evidence="1">The sequence shown here is derived from an EMBL/GenBank/DDBJ whole genome shotgun (WGS) entry which is preliminary data.</text>
</comment>
<sequence length="369" mass="42558">MAPQREPRTDDAAVEDAINLIKSIPTIGRPDSGVVKRQLTPKQFEEVLTAIQDPNDRRLPGGIKKWLRYDYTNHKQQFEIRIRTVLHSHVSCLFAESVADWRRTLKNSRDDGISNAARSSSRSPGLTIELKETKECVTPDWSMEHTCRRKPPCDYPSLVLEIAWTETREELRQKANTYIQHSNGDIRTVVAVYMHEMWKAEQKNERRLQQMYVRGEVDDNGSYSYSEDANNITGSASILVWRAENQNGIVRAGNMEEKMFRDEDGNYIPSASLQLQLQDVVCKDIAESLERQKGLKATPLEISSEYLGAHIHHGLKLYRQERQGEMKSVVEKKVKRKREEEQENEERPRKANEVTTHEDRNLPSEDNGV</sequence>
<evidence type="ECO:0000313" key="2">
    <source>
        <dbReference type="Proteomes" id="UP001153332"/>
    </source>
</evidence>
<dbReference type="Proteomes" id="UP001153332">
    <property type="component" value="Unassembled WGS sequence"/>
</dbReference>
<evidence type="ECO:0000313" key="1">
    <source>
        <dbReference type="EMBL" id="KAJ8126439.1"/>
    </source>
</evidence>
<accession>A0ACC2JG36</accession>
<organism evidence="1 2">
    <name type="scientific">Lasiodiplodia mahajangana</name>
    <dbReference type="NCBI Taxonomy" id="1108764"/>
    <lineage>
        <taxon>Eukaryota</taxon>
        <taxon>Fungi</taxon>
        <taxon>Dikarya</taxon>
        <taxon>Ascomycota</taxon>
        <taxon>Pezizomycotina</taxon>
        <taxon>Dothideomycetes</taxon>
        <taxon>Dothideomycetes incertae sedis</taxon>
        <taxon>Botryosphaeriales</taxon>
        <taxon>Botryosphaeriaceae</taxon>
        <taxon>Lasiodiplodia</taxon>
    </lineage>
</organism>
<reference evidence="1" key="1">
    <citation type="submission" date="2022-12" db="EMBL/GenBank/DDBJ databases">
        <title>Genome Sequence of Lasiodiplodia mahajangana.</title>
        <authorList>
            <person name="Buettner E."/>
        </authorList>
    </citation>
    <scope>NUCLEOTIDE SEQUENCE</scope>
    <source>
        <strain evidence="1">VT137</strain>
    </source>
</reference>
<dbReference type="EMBL" id="JAPUUL010001857">
    <property type="protein sequence ID" value="KAJ8126439.1"/>
    <property type="molecule type" value="Genomic_DNA"/>
</dbReference>
<proteinExistence type="predicted"/>
<keyword evidence="2" id="KW-1185">Reference proteome</keyword>
<gene>
    <name evidence="1" type="ORF">O1611_g7201</name>
</gene>